<gene>
    <name evidence="1" type="ORF">SAMN02745126_05788</name>
</gene>
<organism evidence="1 2">
    <name type="scientific">Enhydrobacter aerosaccus</name>
    <dbReference type="NCBI Taxonomy" id="225324"/>
    <lineage>
        <taxon>Bacteria</taxon>
        <taxon>Pseudomonadati</taxon>
        <taxon>Pseudomonadota</taxon>
        <taxon>Alphaproteobacteria</taxon>
        <taxon>Hyphomicrobiales</taxon>
        <taxon>Enhydrobacter</taxon>
    </lineage>
</organism>
<accession>A0A1T4T7B1</accession>
<sequence>MRLAIHGSPTWLGWAQAVLANARKKYSLDIEIVSLPDALTATSLVELKQFSRIVLLIENPALMVARRGMHCDFNSALLAAVTAAVSAYELTYHYDAVPIDVDGSEDDRTCRLLELADSPLDVADVKVPIEVVPLNGLSEGDTLNDRTRTIERCLKPLLEGIWQRNSSLSICWPRDVLFAGDSPGTPLPAVFDIAGPARVLTYGPYFPLPIGQWHVELLMGFSQRVGVMPFLVEIVADGIFHRAYFEAKRAGIFVLPFDLSFDRSGSPVEIRLVSQEPALEGEVSLIEATFTMRLLPTSNHS</sequence>
<evidence type="ECO:0000313" key="2">
    <source>
        <dbReference type="Proteomes" id="UP000190092"/>
    </source>
</evidence>
<keyword evidence="2" id="KW-1185">Reference proteome</keyword>
<dbReference type="Proteomes" id="UP000190092">
    <property type="component" value="Unassembled WGS sequence"/>
</dbReference>
<proteinExistence type="predicted"/>
<reference evidence="2" key="1">
    <citation type="submission" date="2017-02" db="EMBL/GenBank/DDBJ databases">
        <authorList>
            <person name="Varghese N."/>
            <person name="Submissions S."/>
        </authorList>
    </citation>
    <scope>NUCLEOTIDE SEQUENCE [LARGE SCALE GENOMIC DNA]</scope>
    <source>
        <strain evidence="2">ATCC 27094</strain>
    </source>
</reference>
<protein>
    <submittedName>
        <fullName evidence="1">Uncharacterized protein</fullName>
    </submittedName>
</protein>
<name>A0A1T4T7B1_9HYPH</name>
<dbReference type="EMBL" id="FUWJ01000013">
    <property type="protein sequence ID" value="SKA36229.1"/>
    <property type="molecule type" value="Genomic_DNA"/>
</dbReference>
<dbReference type="AlphaFoldDB" id="A0A1T4T7B1"/>
<evidence type="ECO:0000313" key="1">
    <source>
        <dbReference type="EMBL" id="SKA36229.1"/>
    </source>
</evidence>
<dbReference type="OrthoDB" id="7248832at2"/>
<dbReference type="RefSeq" id="WP_139374140.1">
    <property type="nucleotide sequence ID" value="NZ_FUWJ01000013.1"/>
</dbReference>